<name>A0A922CWQ4_MANSE</name>
<keyword evidence="6" id="KW-0788">Thiol protease</keyword>
<dbReference type="SMART" id="SM00043">
    <property type="entry name" value="CY"/>
    <property type="match status" value="10"/>
</dbReference>
<evidence type="ECO:0000256" key="9">
    <source>
        <dbReference type="ARBA" id="ARBA00023180"/>
    </source>
</evidence>
<dbReference type="InterPro" id="IPR000169">
    <property type="entry name" value="Pept_cys_AS"/>
</dbReference>
<evidence type="ECO:0000259" key="12">
    <source>
        <dbReference type="SMART" id="SM00645"/>
    </source>
</evidence>
<dbReference type="InterPro" id="IPR000668">
    <property type="entry name" value="Peptidase_C1A_C"/>
</dbReference>
<feature type="domain" description="Cystatin" evidence="11">
    <location>
        <begin position="800"/>
        <end position="893"/>
    </location>
</feature>
<proteinExistence type="predicted"/>
<keyword evidence="7" id="KW-0865">Zymogen</keyword>
<evidence type="ECO:0000256" key="3">
    <source>
        <dbReference type="ARBA" id="ARBA00022704"/>
    </source>
</evidence>
<feature type="domain" description="Cystatin" evidence="11">
    <location>
        <begin position="452"/>
        <end position="548"/>
    </location>
</feature>
<dbReference type="GO" id="GO:0004869">
    <property type="term" value="F:cysteine-type endopeptidase inhibitor activity"/>
    <property type="evidence" value="ECO:0007669"/>
    <property type="project" value="UniProtKB-KW"/>
</dbReference>
<evidence type="ECO:0000256" key="4">
    <source>
        <dbReference type="ARBA" id="ARBA00022729"/>
    </source>
</evidence>
<evidence type="ECO:0000256" key="2">
    <source>
        <dbReference type="ARBA" id="ARBA00022690"/>
    </source>
</evidence>
<feature type="domain" description="Cathepsin propeptide inhibitor" evidence="13">
    <location>
        <begin position="1758"/>
        <end position="1816"/>
    </location>
</feature>
<keyword evidence="3" id="KW-0789">Thiol protease inhibitor</keyword>
<dbReference type="CDD" id="cd00042">
    <property type="entry name" value="CY"/>
    <property type="match status" value="10"/>
</dbReference>
<dbReference type="SMART" id="SM00645">
    <property type="entry name" value="Pept_C1"/>
    <property type="match status" value="1"/>
</dbReference>
<dbReference type="PROSITE" id="PS00139">
    <property type="entry name" value="THIOL_PROTEASE_CYS"/>
    <property type="match status" value="1"/>
</dbReference>
<dbReference type="PROSITE" id="PS00640">
    <property type="entry name" value="THIOL_PROTEASE_ASN"/>
    <property type="match status" value="1"/>
</dbReference>
<feature type="domain" description="Cystatin" evidence="11">
    <location>
        <begin position="71"/>
        <end position="178"/>
    </location>
</feature>
<dbReference type="InterPro" id="IPR025661">
    <property type="entry name" value="Pept_asp_AS"/>
</dbReference>
<keyword evidence="5" id="KW-0378">Hydrolase</keyword>
<feature type="domain" description="Cystatin" evidence="11">
    <location>
        <begin position="1010"/>
        <end position="1103"/>
    </location>
</feature>
<dbReference type="PANTHER" id="PTHR46186:SF2">
    <property type="entry name" value="CYSTATIN"/>
    <property type="match status" value="1"/>
</dbReference>
<comment type="caution">
    <text evidence="14">The sequence shown here is derived from an EMBL/GenBank/DDBJ whole genome shotgun (WGS) entry which is preliminary data.</text>
</comment>
<accession>A0A922CWQ4</accession>
<evidence type="ECO:0000259" key="13">
    <source>
        <dbReference type="SMART" id="SM00848"/>
    </source>
</evidence>
<feature type="region of interest" description="Disordered" evidence="10">
    <location>
        <begin position="184"/>
        <end position="215"/>
    </location>
</feature>
<dbReference type="Pfam" id="PF08246">
    <property type="entry name" value="Inhibitor_I29"/>
    <property type="match status" value="1"/>
</dbReference>
<reference evidence="14" key="2">
    <citation type="submission" date="2020-12" db="EMBL/GenBank/DDBJ databases">
        <authorList>
            <person name="Kanost M."/>
        </authorList>
    </citation>
    <scope>NUCLEOTIDE SEQUENCE</scope>
</reference>
<feature type="domain" description="Cystatin" evidence="11">
    <location>
        <begin position="1520"/>
        <end position="1629"/>
    </location>
</feature>
<feature type="domain" description="Peptidase C1A papain C-terminal" evidence="12">
    <location>
        <begin position="1845"/>
        <end position="2062"/>
    </location>
</feature>
<dbReference type="InterPro" id="IPR025660">
    <property type="entry name" value="Pept_his_AS"/>
</dbReference>
<keyword evidence="15" id="KW-1185">Reference proteome</keyword>
<feature type="domain" description="Cystatin" evidence="11">
    <location>
        <begin position="1632"/>
        <end position="1739"/>
    </location>
</feature>
<dbReference type="InterPro" id="IPR013201">
    <property type="entry name" value="Prot_inhib_I29"/>
</dbReference>
<dbReference type="EMBL" id="JH668701">
    <property type="protein sequence ID" value="KAG6460848.1"/>
    <property type="molecule type" value="Genomic_DNA"/>
</dbReference>
<feature type="compositionally biased region" description="Basic and acidic residues" evidence="10">
    <location>
        <begin position="195"/>
        <end position="209"/>
    </location>
</feature>
<dbReference type="Pfam" id="PF00031">
    <property type="entry name" value="Cystatin"/>
    <property type="match status" value="9"/>
</dbReference>
<dbReference type="PANTHER" id="PTHR46186">
    <property type="entry name" value="CYSTATIN"/>
    <property type="match status" value="1"/>
</dbReference>
<keyword evidence="2" id="KW-0646">Protease inhibitor</keyword>
<evidence type="ECO:0000256" key="10">
    <source>
        <dbReference type="SAM" id="MobiDB-lite"/>
    </source>
</evidence>
<feature type="domain" description="Cystatin" evidence="11">
    <location>
        <begin position="558"/>
        <end position="677"/>
    </location>
</feature>
<protein>
    <recommendedName>
        <fullName evidence="16">Cysteine proteinase</fullName>
    </recommendedName>
</protein>
<evidence type="ECO:0000256" key="8">
    <source>
        <dbReference type="ARBA" id="ARBA00023157"/>
    </source>
</evidence>
<keyword evidence="9" id="KW-0325">Glycoprotein</keyword>
<dbReference type="GO" id="GO:0008234">
    <property type="term" value="F:cysteine-type peptidase activity"/>
    <property type="evidence" value="ECO:0007669"/>
    <property type="project" value="UniProtKB-KW"/>
</dbReference>
<sequence length="2063" mass="234279">MQELQDEGVKVANDEHHCQDMEQKPVVEEVIVTEAALVRKPVQLDNEVEPNSGVTSGEQFIAVPREEPGAPCIGCATHINPQAAGVTELATLAVRHLDRHDPGVRHALKTVIDVERQVQVVNGVRYILTLLVDYDSCTETQTESCVSSNTCKISILEKPWVKLPRGGKYRGILSNNCTSEWQFGDNGEVIDDDDSNNRENNEVGIHPRNDNNAGDDVITVAHTEDVQAQQNQVKKLTDDQVKKIEEQIIPYSEFHQPGTTEKVHTVEQSEEHAIKDSETTKYNNQNTMSQPNQNVHTSLSDERRKTIEELMNFFEFSAFGSERDNEKDTRMKRSLDHDVEAMLLADDFQALHKSIKNGRYLYDLAQTMVDYLNEMDLTVKTRTLKDVVKAEDEIVNYQHFYYIQARIFIPCDKAVCESKDTVKKICNGIIEGTDKKHPHVLTAFCYNEEEGNELNNVSNIPLDDPVLLQLCKESIKKIEKESPKLNALNISEMISATTQKVSGTLTKIAFILEHLNCTKDTPVGLRRKCKVVDELGSNLCEVVIFEKHARKERQITYNCIERPIDTSYSDQVPKEKNYNDDTKVIEMVQEALQYLEIQSNRNNKQKIVSINSVATQINAGLVTKIEFIVGYTSCSSNTEVDLSICPLLASEPLRKCNAQIWDRTWIEDGRQVEVDCDDVFNIDKNIVTKDRKKRSVPGGKTSQNPNAPEFKQLAEESMQKYLQSIGSTKPHKVVRVVKASTQVVSGSMTRIEFVISPSDGNSGDVISCYSEVWEQPWINKKEITVDCKINNQKYRAKRETPVGGIQAQDPNDPKFQSLAEESMQKYLQSIGSTKPHKVVRVVKASTQVVAGSMTRIEFVISPSDGNSGDVISCYSEVWEQPWMNKKEITVDCKINNQKYRAKRETPVGGIQGQDPNDPKFQSLAEESMQKYLQSIGSTKPHKVVRVVKASTQVVAGSMTRIEFVISPSDGNSGDVISCYSEVWEQPWMNKKEITVDCKINNQKYRSKRETPVGGIQAQDPNDPEFQSLAEESMQKYLQSIGSTKPHKVVRVVKASTQVVSGSMTRIEFVISPSDGNSGDVISCYSEVWEQPWMNKKEITVDCKINNQKYRAKRAQPLMYRKVGKVNYETENQESRTKREILGNRDARQNSDKTIVGAFREEQDPTKNQYKLLAKDSLREYQRLKKSKHAHKVIEVKRVRTKVVSGLIYEIHFTAVPTTCPSKIFDASYCKQQRGSAMLSCHSKIWNQPWLKRKQITVACNPDITLGDNRNKRDVDFGNEMLENEIEVDLKDKREVLDEEEPIDDELKYYYAERAIQHVNQASNTNNLDKLISVHAVDSSVHMGANMVRLYIEIAPTFCLKHADEENLPHCEEMDGMAHRLCIARLWPSPDDELVVQTVSVVCDDDKEFSSVSGLSIPELLRTSIKELEKSPDQKYKLVHLGEPQVIPSLDSNIPVKIEFIVGFTNCTKDVDIDKRPFVCYLDSTKSSKPCTSFIWFVPNSREIYQIDVKCTTPGTRRKRSVSMNLVNATADDMEIQKLVQESLEKLEMSSIHRYKQRVILINSYSTKLTSGKVTTIDFDVGYTSCLKYEWVDDITTCDFLEHLPRRHCVAHVFERLWLQNGKNIEVNCEDDETPLEAHIEFESAEMAMQLAKEALKHIEAKYPHPRKQKVVRIFSLEKQVVAGIHYRLKIEIGLTDCSALSAQTDCKLVKDEGLNKFCRVNVWLRPWTDHPANYRVTCDYHEAATAEVYHHLQAEHLFYEFLSTYKPEYIDDRHQMRQRFEIFKENVRKMHELNTHERGTATYGVTRFADLTYEEFSTKHMGMKASLRDPNQVQFRKAVIPNVTAPDSFDWRDHGAVTGVKDQGSCGSCWAFSVTGNIEGQWKMKTGDLVSLSEQELVDCDKLDQGCNGGLPDNAYRAIEQLGGLESEDDYPYEGSDDKCSFNKTLARVQISGAVNITSNETDMAKWLVKHGPISIGINANAMQFYMGGISHPWRMLCNPSNLDHGVLIVGYGAKDYPLFHKHLPYWIIKNSWGTSWGEQGYYRVYRGDGTCGVNQMASSAVV</sequence>
<dbReference type="GO" id="GO:0006508">
    <property type="term" value="P:proteolysis"/>
    <property type="evidence" value="ECO:0007669"/>
    <property type="project" value="UniProtKB-KW"/>
</dbReference>
<keyword evidence="4" id="KW-0732">Signal</keyword>
<evidence type="ECO:0000259" key="11">
    <source>
        <dbReference type="SMART" id="SM00043"/>
    </source>
</evidence>
<feature type="domain" description="Cystatin" evidence="11">
    <location>
        <begin position="1153"/>
        <end position="1260"/>
    </location>
</feature>
<evidence type="ECO:0000256" key="1">
    <source>
        <dbReference type="ARBA" id="ARBA00022670"/>
    </source>
</evidence>
<gene>
    <name evidence="14" type="ORF">O3G_MSEX012250</name>
</gene>
<dbReference type="GO" id="GO:0005615">
    <property type="term" value="C:extracellular space"/>
    <property type="evidence" value="ECO:0007669"/>
    <property type="project" value="TreeGrafter"/>
</dbReference>
<dbReference type="GO" id="GO:0005737">
    <property type="term" value="C:cytoplasm"/>
    <property type="evidence" value="ECO:0007669"/>
    <property type="project" value="TreeGrafter"/>
</dbReference>
<keyword evidence="1" id="KW-0645">Protease</keyword>
<evidence type="ECO:0000256" key="7">
    <source>
        <dbReference type="ARBA" id="ARBA00023145"/>
    </source>
</evidence>
<dbReference type="GO" id="GO:0031982">
    <property type="term" value="C:vesicle"/>
    <property type="evidence" value="ECO:0007669"/>
    <property type="project" value="TreeGrafter"/>
</dbReference>
<dbReference type="SMART" id="SM00848">
    <property type="entry name" value="Inhibitor_I29"/>
    <property type="match status" value="1"/>
</dbReference>
<organism evidence="14 15">
    <name type="scientific">Manduca sexta</name>
    <name type="common">Tobacco hawkmoth</name>
    <name type="synonym">Tobacco hornworm</name>
    <dbReference type="NCBI Taxonomy" id="7130"/>
    <lineage>
        <taxon>Eukaryota</taxon>
        <taxon>Metazoa</taxon>
        <taxon>Ecdysozoa</taxon>
        <taxon>Arthropoda</taxon>
        <taxon>Hexapoda</taxon>
        <taxon>Insecta</taxon>
        <taxon>Pterygota</taxon>
        <taxon>Neoptera</taxon>
        <taxon>Endopterygota</taxon>
        <taxon>Lepidoptera</taxon>
        <taxon>Glossata</taxon>
        <taxon>Ditrysia</taxon>
        <taxon>Bombycoidea</taxon>
        <taxon>Sphingidae</taxon>
        <taxon>Sphinginae</taxon>
        <taxon>Sphingini</taxon>
        <taxon>Manduca</taxon>
    </lineage>
</organism>
<dbReference type="PROSITE" id="PS00639">
    <property type="entry name" value="THIOL_PROTEASE_HIS"/>
    <property type="match status" value="1"/>
</dbReference>
<dbReference type="FunFam" id="3.90.70.10:FF:000130">
    <property type="entry name" value="Cysteine proteinase 1"/>
    <property type="match status" value="1"/>
</dbReference>
<dbReference type="CDD" id="cd02248">
    <property type="entry name" value="Peptidase_C1A"/>
    <property type="match status" value="1"/>
</dbReference>
<evidence type="ECO:0000313" key="15">
    <source>
        <dbReference type="Proteomes" id="UP000791440"/>
    </source>
</evidence>
<evidence type="ECO:0000256" key="6">
    <source>
        <dbReference type="ARBA" id="ARBA00022807"/>
    </source>
</evidence>
<evidence type="ECO:0000313" key="14">
    <source>
        <dbReference type="EMBL" id="KAG6460848.1"/>
    </source>
</evidence>
<evidence type="ECO:0008006" key="16">
    <source>
        <dbReference type="Google" id="ProtNLM"/>
    </source>
</evidence>
<dbReference type="InterPro" id="IPR000010">
    <property type="entry name" value="Cystatin_dom"/>
</dbReference>
<dbReference type="Pfam" id="PF00112">
    <property type="entry name" value="Peptidase_C1"/>
    <property type="match status" value="1"/>
</dbReference>
<reference evidence="14" key="1">
    <citation type="journal article" date="2016" name="Insect Biochem. Mol. Biol.">
        <title>Multifaceted biological insights from a draft genome sequence of the tobacco hornworm moth, Manduca sexta.</title>
        <authorList>
            <person name="Kanost M.R."/>
            <person name="Arrese E.L."/>
            <person name="Cao X."/>
            <person name="Chen Y.R."/>
            <person name="Chellapilla S."/>
            <person name="Goldsmith M.R."/>
            <person name="Grosse-Wilde E."/>
            <person name="Heckel D.G."/>
            <person name="Herndon N."/>
            <person name="Jiang H."/>
            <person name="Papanicolaou A."/>
            <person name="Qu J."/>
            <person name="Soulages J.L."/>
            <person name="Vogel H."/>
            <person name="Walters J."/>
            <person name="Waterhouse R.M."/>
            <person name="Ahn S.J."/>
            <person name="Almeida F.C."/>
            <person name="An C."/>
            <person name="Aqrawi P."/>
            <person name="Bretschneider A."/>
            <person name="Bryant W.B."/>
            <person name="Bucks S."/>
            <person name="Chao H."/>
            <person name="Chevignon G."/>
            <person name="Christen J.M."/>
            <person name="Clarke D.F."/>
            <person name="Dittmer N.T."/>
            <person name="Ferguson L.C.F."/>
            <person name="Garavelou S."/>
            <person name="Gordon K.H.J."/>
            <person name="Gunaratna R.T."/>
            <person name="Han Y."/>
            <person name="Hauser F."/>
            <person name="He Y."/>
            <person name="Heidel-Fischer H."/>
            <person name="Hirsh A."/>
            <person name="Hu Y."/>
            <person name="Jiang H."/>
            <person name="Kalra D."/>
            <person name="Klinner C."/>
            <person name="Konig C."/>
            <person name="Kovar C."/>
            <person name="Kroll A.R."/>
            <person name="Kuwar S.S."/>
            <person name="Lee S.L."/>
            <person name="Lehman R."/>
            <person name="Li K."/>
            <person name="Li Z."/>
            <person name="Liang H."/>
            <person name="Lovelace S."/>
            <person name="Lu Z."/>
            <person name="Mansfield J.H."/>
            <person name="McCulloch K.J."/>
            <person name="Mathew T."/>
            <person name="Morton B."/>
            <person name="Muzny D.M."/>
            <person name="Neunemann D."/>
            <person name="Ongeri F."/>
            <person name="Pauchet Y."/>
            <person name="Pu L.L."/>
            <person name="Pyrousis I."/>
            <person name="Rao X.J."/>
            <person name="Redding A."/>
            <person name="Roesel C."/>
            <person name="Sanchez-Gracia A."/>
            <person name="Schaack S."/>
            <person name="Shukla A."/>
            <person name="Tetreau G."/>
            <person name="Wang Y."/>
            <person name="Xiong G.H."/>
            <person name="Traut W."/>
            <person name="Walsh T.K."/>
            <person name="Worley K.C."/>
            <person name="Wu D."/>
            <person name="Wu W."/>
            <person name="Wu Y.Q."/>
            <person name="Zhang X."/>
            <person name="Zou Z."/>
            <person name="Zucker H."/>
            <person name="Briscoe A.D."/>
            <person name="Burmester T."/>
            <person name="Clem R.J."/>
            <person name="Feyereisen R."/>
            <person name="Grimmelikhuijzen C.J.P."/>
            <person name="Hamodrakas S.J."/>
            <person name="Hansson B.S."/>
            <person name="Huguet E."/>
            <person name="Jermiin L.S."/>
            <person name="Lan Q."/>
            <person name="Lehman H.K."/>
            <person name="Lorenzen M."/>
            <person name="Merzendorfer H."/>
            <person name="Michalopoulos I."/>
            <person name="Morton D.B."/>
            <person name="Muthukrishnan S."/>
            <person name="Oakeshott J.G."/>
            <person name="Palmer W."/>
            <person name="Park Y."/>
            <person name="Passarelli A.L."/>
            <person name="Rozas J."/>
            <person name="Schwartz L.M."/>
            <person name="Smith W."/>
            <person name="Southgate A."/>
            <person name="Vilcinskas A."/>
            <person name="Vogt R."/>
            <person name="Wang P."/>
            <person name="Werren J."/>
            <person name="Yu X.Q."/>
            <person name="Zhou J.J."/>
            <person name="Brown S.J."/>
            <person name="Scherer S.E."/>
            <person name="Richards S."/>
            <person name="Blissard G.W."/>
        </authorList>
    </citation>
    <scope>NUCLEOTIDE SEQUENCE</scope>
</reference>
<evidence type="ECO:0000256" key="5">
    <source>
        <dbReference type="ARBA" id="ARBA00022801"/>
    </source>
</evidence>
<dbReference type="InterPro" id="IPR039417">
    <property type="entry name" value="Peptidase_C1A_papain-like"/>
</dbReference>
<dbReference type="Proteomes" id="UP000791440">
    <property type="component" value="Unassembled WGS sequence"/>
</dbReference>
<keyword evidence="8" id="KW-1015">Disulfide bond</keyword>
<feature type="domain" description="Cystatin" evidence="11">
    <location>
        <begin position="905"/>
        <end position="998"/>
    </location>
</feature>
<feature type="domain" description="Cystatin" evidence="11">
    <location>
        <begin position="695"/>
        <end position="788"/>
    </location>
</feature>